<keyword evidence="2" id="KW-1185">Reference proteome</keyword>
<gene>
    <name evidence="1" type="ORF">PBT88_10415</name>
</gene>
<dbReference type="Proteomes" id="UP001210865">
    <property type="component" value="Chromosome"/>
</dbReference>
<dbReference type="RefSeq" id="WP_270079098.1">
    <property type="nucleotide sequence ID" value="NZ_CP115174.1"/>
</dbReference>
<reference evidence="1 2" key="1">
    <citation type="submission" date="2022-12" db="EMBL/GenBank/DDBJ databases">
        <title>Sphingomonas abieness sp. nov., an endophytic bacterium isolated from Abies koreana.</title>
        <authorList>
            <person name="Jiang L."/>
            <person name="Lee J."/>
        </authorList>
    </citation>
    <scope>NUCLEOTIDE SEQUENCE [LARGE SCALE GENOMIC DNA]</scope>
    <source>
        <strain evidence="2">PAMB 00755</strain>
    </source>
</reference>
<evidence type="ECO:0000313" key="2">
    <source>
        <dbReference type="Proteomes" id="UP001210865"/>
    </source>
</evidence>
<evidence type="ECO:0000313" key="1">
    <source>
        <dbReference type="EMBL" id="WBO24476.1"/>
    </source>
</evidence>
<organism evidence="1 2">
    <name type="scientific">Sphingomonas abietis</name>
    <dbReference type="NCBI Taxonomy" id="3012344"/>
    <lineage>
        <taxon>Bacteria</taxon>
        <taxon>Pseudomonadati</taxon>
        <taxon>Pseudomonadota</taxon>
        <taxon>Alphaproteobacteria</taxon>
        <taxon>Sphingomonadales</taxon>
        <taxon>Sphingomonadaceae</taxon>
        <taxon>Sphingomonas</taxon>
    </lineage>
</organism>
<dbReference type="EMBL" id="CP115174">
    <property type="protein sequence ID" value="WBO24476.1"/>
    <property type="molecule type" value="Genomic_DNA"/>
</dbReference>
<protein>
    <submittedName>
        <fullName evidence="1">Uncharacterized protein</fullName>
    </submittedName>
</protein>
<proteinExistence type="predicted"/>
<sequence length="95" mass="11055">MSLTFDRERRPLSFPPSLQTDEAGMILPCPSDELAGFAEQVAPDQLLSFVRRLINVTRKRRRQIRWSAVNRQRMELARLCIERILAERIVEAGFN</sequence>
<name>A0ABY7NSD7_9SPHN</name>
<accession>A0ABY7NSD7</accession>